<protein>
    <submittedName>
        <fullName evidence="1">Thioredoxin</fullName>
    </submittedName>
</protein>
<dbReference type="Gene3D" id="3.40.30.10">
    <property type="entry name" value="Glutaredoxin"/>
    <property type="match status" value="1"/>
</dbReference>
<keyword evidence="2" id="KW-1185">Reference proteome</keyword>
<sequence>MSYDLAKKIAAAKDFADYLPWIEAALAQDKTSGENHSEMYLHFTKMNVQRMKRLEKTTKLWPELLELAKNSQKNLLFLVLTEAWCGDAAQNLPPIYKLVETQPNWQMKTLWRDEHLDLMEDYKTDGGIGIPKVLLIDADTQTVLGHWGPRPAEAQQKVRDYKALEEKPPYAEFAKDMQLWYAKDKTQSLQKELLDWLSDLV</sequence>
<gene>
    <name evidence="1" type="ordered locus">SGRA_0204</name>
</gene>
<dbReference type="KEGG" id="sgn:SGRA_0204"/>
<reference evidence="1 2" key="1">
    <citation type="journal article" date="2012" name="Stand. Genomic Sci.">
        <title>Complete genome sequencing and analysis of Saprospira grandis str. Lewin, a predatory marine bacterium.</title>
        <authorList>
            <person name="Saw J.H."/>
            <person name="Yuryev A."/>
            <person name="Kanbe M."/>
            <person name="Hou S."/>
            <person name="Young A.G."/>
            <person name="Aizawa S."/>
            <person name="Alam M."/>
        </authorList>
    </citation>
    <scope>NUCLEOTIDE SEQUENCE [LARGE SCALE GENOMIC DNA]</scope>
    <source>
        <strain evidence="1 2">Lewin</strain>
    </source>
</reference>
<dbReference type="AlphaFoldDB" id="H6L644"/>
<name>H6L644_SAPGL</name>
<dbReference type="OrthoDB" id="6120799at2"/>
<dbReference type="STRING" id="984262.SGRA_0204"/>
<dbReference type="InterPro" id="IPR036249">
    <property type="entry name" value="Thioredoxin-like_sf"/>
</dbReference>
<organism evidence="1 2">
    <name type="scientific">Saprospira grandis (strain Lewin)</name>
    <dbReference type="NCBI Taxonomy" id="984262"/>
    <lineage>
        <taxon>Bacteria</taxon>
        <taxon>Pseudomonadati</taxon>
        <taxon>Bacteroidota</taxon>
        <taxon>Saprospiria</taxon>
        <taxon>Saprospirales</taxon>
        <taxon>Saprospiraceae</taxon>
        <taxon>Saprospira</taxon>
    </lineage>
</organism>
<accession>H6L644</accession>
<dbReference type="Pfam" id="PF14595">
    <property type="entry name" value="Thioredoxin_9"/>
    <property type="match status" value="1"/>
</dbReference>
<dbReference type="HOGENOM" id="CLU_114536_0_0_10"/>
<dbReference type="RefSeq" id="WP_014373194.1">
    <property type="nucleotide sequence ID" value="NC_016940.1"/>
</dbReference>
<dbReference type="eggNOG" id="COG0526">
    <property type="taxonomic scope" value="Bacteria"/>
</dbReference>
<proteinExistence type="predicted"/>
<evidence type="ECO:0000313" key="2">
    <source>
        <dbReference type="Proteomes" id="UP000007519"/>
    </source>
</evidence>
<dbReference type="EMBL" id="CP002831">
    <property type="protein sequence ID" value="AFC22945.1"/>
    <property type="molecule type" value="Genomic_DNA"/>
</dbReference>
<dbReference type="SUPFAM" id="SSF52833">
    <property type="entry name" value="Thioredoxin-like"/>
    <property type="match status" value="1"/>
</dbReference>
<evidence type="ECO:0000313" key="1">
    <source>
        <dbReference type="EMBL" id="AFC22945.1"/>
    </source>
</evidence>
<dbReference type="Proteomes" id="UP000007519">
    <property type="component" value="Chromosome"/>
</dbReference>